<dbReference type="CDD" id="cd11386">
    <property type="entry name" value="MCP_signal"/>
    <property type="match status" value="1"/>
</dbReference>
<dbReference type="InterPro" id="IPR004089">
    <property type="entry name" value="MCPsignal_dom"/>
</dbReference>
<evidence type="ECO:0000256" key="7">
    <source>
        <dbReference type="ARBA" id="ARBA00023224"/>
    </source>
</evidence>
<evidence type="ECO:0000259" key="12">
    <source>
        <dbReference type="PROSITE" id="PS50885"/>
    </source>
</evidence>
<dbReference type="Gene3D" id="6.10.340.10">
    <property type="match status" value="1"/>
</dbReference>
<keyword evidence="4 10" id="KW-0812">Transmembrane</keyword>
<proteinExistence type="inferred from homology"/>
<dbReference type="GO" id="GO:0006935">
    <property type="term" value="P:chemotaxis"/>
    <property type="evidence" value="ECO:0007669"/>
    <property type="project" value="UniProtKB-KW"/>
</dbReference>
<dbReference type="Pfam" id="PF02743">
    <property type="entry name" value="dCache_1"/>
    <property type="match status" value="1"/>
</dbReference>
<evidence type="ECO:0000313" key="13">
    <source>
        <dbReference type="EMBL" id="AHM56904.1"/>
    </source>
</evidence>
<evidence type="ECO:0000256" key="6">
    <source>
        <dbReference type="ARBA" id="ARBA00023136"/>
    </source>
</evidence>
<dbReference type="KEGG" id="eac:EAL2_c16090"/>
<feature type="transmembrane region" description="Helical" evidence="10">
    <location>
        <begin position="284"/>
        <end position="308"/>
    </location>
</feature>
<dbReference type="InterPro" id="IPR033479">
    <property type="entry name" value="dCache_1"/>
</dbReference>
<dbReference type="Gene3D" id="1.10.287.950">
    <property type="entry name" value="Methyl-accepting chemotaxis protein"/>
    <property type="match status" value="1"/>
</dbReference>
<dbReference type="AlphaFoldDB" id="W8T568"/>
<dbReference type="Proteomes" id="UP000019591">
    <property type="component" value="Chromosome"/>
</dbReference>
<keyword evidence="6 10" id="KW-0472">Membrane</keyword>
<feature type="domain" description="HAMP" evidence="12">
    <location>
        <begin position="306"/>
        <end position="358"/>
    </location>
</feature>
<dbReference type="CDD" id="cd12912">
    <property type="entry name" value="PDC2_MCP_like"/>
    <property type="match status" value="1"/>
</dbReference>
<dbReference type="SMART" id="SM00283">
    <property type="entry name" value="MA"/>
    <property type="match status" value="1"/>
</dbReference>
<dbReference type="OrthoDB" id="13222at2"/>
<organism evidence="13 14">
    <name type="scientific">Peptoclostridium acidaminophilum DSM 3953</name>
    <dbReference type="NCBI Taxonomy" id="1286171"/>
    <lineage>
        <taxon>Bacteria</taxon>
        <taxon>Bacillati</taxon>
        <taxon>Bacillota</taxon>
        <taxon>Clostridia</taxon>
        <taxon>Peptostreptococcales</taxon>
        <taxon>Peptoclostridiaceae</taxon>
        <taxon>Peptoclostridium</taxon>
    </lineage>
</organism>
<dbReference type="Pfam" id="PF00672">
    <property type="entry name" value="HAMP"/>
    <property type="match status" value="1"/>
</dbReference>
<dbReference type="SMART" id="SM00304">
    <property type="entry name" value="HAMP"/>
    <property type="match status" value="1"/>
</dbReference>
<dbReference type="PANTHER" id="PTHR32089:SF114">
    <property type="entry name" value="METHYL-ACCEPTING CHEMOTAXIS PROTEIN MCPB"/>
    <property type="match status" value="1"/>
</dbReference>
<comment type="subcellular location">
    <subcellularLocation>
        <location evidence="1">Cell membrane</location>
        <topology evidence="1">Multi-pass membrane protein</topology>
    </subcellularLocation>
</comment>
<evidence type="ECO:0000256" key="5">
    <source>
        <dbReference type="ARBA" id="ARBA00022989"/>
    </source>
</evidence>
<name>W8T568_PEPAC</name>
<dbReference type="STRING" id="1286171.EAL2_c16090"/>
<dbReference type="HOGENOM" id="CLU_000445_107_19_9"/>
<evidence type="ECO:0000256" key="3">
    <source>
        <dbReference type="ARBA" id="ARBA00022500"/>
    </source>
</evidence>
<comment type="similarity">
    <text evidence="8">Belongs to the methyl-accepting chemotaxis (MCP) protein family.</text>
</comment>
<feature type="domain" description="Methyl-accepting transducer" evidence="11">
    <location>
        <begin position="377"/>
        <end position="634"/>
    </location>
</feature>
<evidence type="ECO:0000256" key="9">
    <source>
        <dbReference type="PROSITE-ProRule" id="PRU00284"/>
    </source>
</evidence>
<evidence type="ECO:0000313" key="14">
    <source>
        <dbReference type="Proteomes" id="UP000019591"/>
    </source>
</evidence>
<dbReference type="RefSeq" id="WP_025435881.1">
    <property type="nucleotide sequence ID" value="NZ_CP007452.1"/>
</dbReference>
<dbReference type="GO" id="GO:0007165">
    <property type="term" value="P:signal transduction"/>
    <property type="evidence" value="ECO:0007669"/>
    <property type="project" value="UniProtKB-KW"/>
</dbReference>
<evidence type="ECO:0000256" key="1">
    <source>
        <dbReference type="ARBA" id="ARBA00004651"/>
    </source>
</evidence>
<dbReference type="PATRIC" id="fig|1286171.3.peg.1560"/>
<dbReference type="EMBL" id="CP007452">
    <property type="protein sequence ID" value="AHM56904.1"/>
    <property type="molecule type" value="Genomic_DNA"/>
</dbReference>
<evidence type="ECO:0000256" key="4">
    <source>
        <dbReference type="ARBA" id="ARBA00022692"/>
    </source>
</evidence>
<dbReference type="Pfam" id="PF00015">
    <property type="entry name" value="MCPsignal"/>
    <property type="match status" value="1"/>
</dbReference>
<dbReference type="CDD" id="cd06225">
    <property type="entry name" value="HAMP"/>
    <property type="match status" value="1"/>
</dbReference>
<feature type="transmembrane region" description="Helical" evidence="10">
    <location>
        <begin position="12"/>
        <end position="31"/>
    </location>
</feature>
<evidence type="ECO:0000256" key="8">
    <source>
        <dbReference type="ARBA" id="ARBA00029447"/>
    </source>
</evidence>
<dbReference type="PROSITE" id="PS50885">
    <property type="entry name" value="HAMP"/>
    <property type="match status" value="1"/>
</dbReference>
<dbReference type="CDD" id="cd12913">
    <property type="entry name" value="PDC1_MCP_like"/>
    <property type="match status" value="1"/>
</dbReference>
<evidence type="ECO:0000256" key="2">
    <source>
        <dbReference type="ARBA" id="ARBA00022475"/>
    </source>
</evidence>
<keyword evidence="14" id="KW-1185">Reference proteome</keyword>
<protein>
    <submittedName>
        <fullName evidence="13">Methyl-accepting chemotaxis protein TlpB</fullName>
    </submittedName>
</protein>
<keyword evidence="3" id="KW-0145">Chemotaxis</keyword>
<dbReference type="Gene3D" id="3.30.450.20">
    <property type="entry name" value="PAS domain"/>
    <property type="match status" value="2"/>
</dbReference>
<dbReference type="SUPFAM" id="SSF58104">
    <property type="entry name" value="Methyl-accepting chemotaxis protein (MCP) signaling domain"/>
    <property type="match status" value="1"/>
</dbReference>
<dbReference type="PANTHER" id="PTHR32089">
    <property type="entry name" value="METHYL-ACCEPTING CHEMOTAXIS PROTEIN MCPB"/>
    <property type="match status" value="1"/>
</dbReference>
<dbReference type="eggNOG" id="COG0840">
    <property type="taxonomic scope" value="Bacteria"/>
</dbReference>
<dbReference type="GO" id="GO:0005886">
    <property type="term" value="C:plasma membrane"/>
    <property type="evidence" value="ECO:0007669"/>
    <property type="project" value="UniProtKB-SubCell"/>
</dbReference>
<dbReference type="InterPro" id="IPR003660">
    <property type="entry name" value="HAMP_dom"/>
</dbReference>
<keyword evidence="5 10" id="KW-1133">Transmembrane helix</keyword>
<keyword evidence="7 9" id="KW-0807">Transducer</keyword>
<keyword evidence="2" id="KW-1003">Cell membrane</keyword>
<reference evidence="13 14" key="1">
    <citation type="journal article" date="2014" name="Genome Announc.">
        <title>Complete Genome Sequence of Amino Acid-Utilizing Eubacterium acidaminophilum al-2 (DSM 3953).</title>
        <authorList>
            <person name="Poehlein A."/>
            <person name="Andreesen J.R."/>
            <person name="Daniel R."/>
        </authorList>
    </citation>
    <scope>NUCLEOTIDE SEQUENCE [LARGE SCALE GENOMIC DNA]</scope>
    <source>
        <strain evidence="13 14">DSM 3953</strain>
    </source>
</reference>
<gene>
    <name evidence="13" type="primary">tlpB</name>
    <name evidence="13" type="ORF">EAL2_c16090</name>
</gene>
<accession>W8T568</accession>
<dbReference type="PROSITE" id="PS50111">
    <property type="entry name" value="CHEMOTAXIS_TRANSDUC_2"/>
    <property type="match status" value="1"/>
</dbReference>
<dbReference type="InterPro" id="IPR029151">
    <property type="entry name" value="Sensor-like_sf"/>
</dbReference>
<dbReference type="SUPFAM" id="SSF103190">
    <property type="entry name" value="Sensory domain-like"/>
    <property type="match status" value="1"/>
</dbReference>
<evidence type="ECO:0000259" key="11">
    <source>
        <dbReference type="PROSITE" id="PS50111"/>
    </source>
</evidence>
<evidence type="ECO:0000256" key="10">
    <source>
        <dbReference type="SAM" id="Phobius"/>
    </source>
</evidence>
<sequence>MNIFSSVKGKLSAVLIIAIIIPVLTLGFLSYQKTYTTLEQKLQDNSKGTLTQIDNSISEFAKGFEHGIDAISKNKAAVELAAANGGAAAPALLGYASDIFIQTAAANDNIMSAYMGTQDKRTYMYPVNNTPEGYDPTSRGWYKLAIENRGKVVWTEPYVDAGTGKMVITVCKTVESGSGVLGVAALDISLEDFAANFKDIKIGNTGYLFITDKSGVIISHKEMGRVGESLAEESVWNDVSSGNSGFSKYDNGYVSYATNGNTGFKIAGDFAKNELDVDVKSLRLFIMLLLVAAAVIGVVVSLMISTWITRNLQKLDNAFNKASKGDLSASVSIETSDEFGKIGTNFNTMLENIVFLISNIKASSDTVSETAYSLNKMALQTSSATQEAARAIAEIAEVTNEQARETEAGVDKATYMGKSVQQVSSSIGEMVEMFKKSSELNDKGLDSVKKLADSTSNTIESENRVSGIINEVEKSSQEIGIIIQTINQIAEQTNLLALNASIEAARAGEAGRGFSVVADEIRKLAEETAQSTGKIKSIVDQIQHESKSAVIGMQDASDALREQVKRVGDTEIIFKEISQTIEGLEGKVNEIQMLNGEMVKNKDEIMDTMQNISATAEENSAGTEEVSASTEEILAALEEFSSHSETLKKLAAGLQEEVEKFRS</sequence>